<evidence type="ECO:0000313" key="2">
    <source>
        <dbReference type="EMBL" id="MDQ0465322.1"/>
    </source>
</evidence>
<dbReference type="EMBL" id="JAUSVS010000006">
    <property type="protein sequence ID" value="MDQ0465322.1"/>
    <property type="molecule type" value="Genomic_DNA"/>
</dbReference>
<comment type="caution">
    <text evidence="2">The sequence shown here is derived from an EMBL/GenBank/DDBJ whole genome shotgun (WGS) entry which is preliminary data.</text>
</comment>
<feature type="signal peptide" evidence="1">
    <location>
        <begin position="1"/>
        <end position="24"/>
    </location>
</feature>
<dbReference type="Pfam" id="PF20841">
    <property type="entry name" value="NtrZ"/>
    <property type="match status" value="1"/>
</dbReference>
<evidence type="ECO:0000256" key="1">
    <source>
        <dbReference type="SAM" id="SignalP"/>
    </source>
</evidence>
<name>A0ABU0ITI7_9CAUL</name>
<protein>
    <submittedName>
        <fullName evidence="2">Uncharacterized protein</fullName>
    </submittedName>
</protein>
<keyword evidence="3" id="KW-1185">Reference proteome</keyword>
<keyword evidence="1" id="KW-0732">Signal</keyword>
<accession>A0ABU0ITI7</accession>
<sequence>MRTKRFWIGLAAFAAMGVASAAHAESVRAKPAAPLTPDAFTVKGDFDPRAGQFGPLAARKTLQFDTKKGRWGLSLDLDQPASRDLQLKDVEAGAWFKVTPQLRVGAGVGVGSSRDEVVRKPPNKEEAPRVRLETAFKF</sequence>
<evidence type="ECO:0000313" key="3">
    <source>
        <dbReference type="Proteomes" id="UP001228905"/>
    </source>
</evidence>
<feature type="chain" id="PRO_5046864277" evidence="1">
    <location>
        <begin position="25"/>
        <end position="138"/>
    </location>
</feature>
<dbReference type="Proteomes" id="UP001228905">
    <property type="component" value="Unassembled WGS sequence"/>
</dbReference>
<gene>
    <name evidence="2" type="ORF">QO010_003109</name>
</gene>
<organism evidence="2 3">
    <name type="scientific">Caulobacter ginsengisoli</name>
    <dbReference type="NCBI Taxonomy" id="400775"/>
    <lineage>
        <taxon>Bacteria</taxon>
        <taxon>Pseudomonadati</taxon>
        <taxon>Pseudomonadota</taxon>
        <taxon>Alphaproteobacteria</taxon>
        <taxon>Caulobacterales</taxon>
        <taxon>Caulobacteraceae</taxon>
        <taxon>Caulobacter</taxon>
    </lineage>
</organism>
<reference evidence="2 3" key="1">
    <citation type="submission" date="2023-07" db="EMBL/GenBank/DDBJ databases">
        <title>Genomic Encyclopedia of Type Strains, Phase IV (KMG-IV): sequencing the most valuable type-strain genomes for metagenomic binning, comparative biology and taxonomic classification.</title>
        <authorList>
            <person name="Goeker M."/>
        </authorList>
    </citation>
    <scope>NUCLEOTIDE SEQUENCE [LARGE SCALE GENOMIC DNA]</scope>
    <source>
        <strain evidence="2 3">DSM 18695</strain>
    </source>
</reference>
<dbReference type="RefSeq" id="WP_307350547.1">
    <property type="nucleotide sequence ID" value="NZ_JAUSVS010000006.1"/>
</dbReference>
<proteinExistence type="predicted"/>
<dbReference type="InterPro" id="IPR048887">
    <property type="entry name" value="NtrZ-like"/>
</dbReference>